<name>A0A0E9SVF0_ANGAN</name>
<sequence>MQLYIRKYALSTPHAVSGGSRHSGPQ</sequence>
<organism evidence="1">
    <name type="scientific">Anguilla anguilla</name>
    <name type="common">European freshwater eel</name>
    <name type="synonym">Muraena anguilla</name>
    <dbReference type="NCBI Taxonomy" id="7936"/>
    <lineage>
        <taxon>Eukaryota</taxon>
        <taxon>Metazoa</taxon>
        <taxon>Chordata</taxon>
        <taxon>Craniata</taxon>
        <taxon>Vertebrata</taxon>
        <taxon>Euteleostomi</taxon>
        <taxon>Actinopterygii</taxon>
        <taxon>Neopterygii</taxon>
        <taxon>Teleostei</taxon>
        <taxon>Anguilliformes</taxon>
        <taxon>Anguillidae</taxon>
        <taxon>Anguilla</taxon>
    </lineage>
</organism>
<protein>
    <submittedName>
        <fullName evidence="1">Uncharacterized protein</fullName>
    </submittedName>
</protein>
<dbReference type="AlphaFoldDB" id="A0A0E9SVF0"/>
<accession>A0A0E9SVF0</accession>
<reference evidence="1" key="2">
    <citation type="journal article" date="2015" name="Fish Shellfish Immunol.">
        <title>Early steps in the European eel (Anguilla anguilla)-Vibrio vulnificus interaction in the gills: Role of the RtxA13 toxin.</title>
        <authorList>
            <person name="Callol A."/>
            <person name="Pajuelo D."/>
            <person name="Ebbesson L."/>
            <person name="Teles M."/>
            <person name="MacKenzie S."/>
            <person name="Amaro C."/>
        </authorList>
    </citation>
    <scope>NUCLEOTIDE SEQUENCE</scope>
</reference>
<evidence type="ECO:0000313" key="1">
    <source>
        <dbReference type="EMBL" id="JAH45256.1"/>
    </source>
</evidence>
<proteinExistence type="predicted"/>
<reference evidence="1" key="1">
    <citation type="submission" date="2014-11" db="EMBL/GenBank/DDBJ databases">
        <authorList>
            <person name="Amaro Gonzalez C."/>
        </authorList>
    </citation>
    <scope>NUCLEOTIDE SEQUENCE</scope>
</reference>
<dbReference type="EMBL" id="GBXM01063321">
    <property type="protein sequence ID" value="JAH45256.1"/>
    <property type="molecule type" value="Transcribed_RNA"/>
</dbReference>